<keyword evidence="1" id="KW-0808">Transferase</keyword>
<protein>
    <submittedName>
        <fullName evidence="1">SAM-dependent methyltransferase</fullName>
    </submittedName>
</protein>
<proteinExistence type="predicted"/>
<evidence type="ECO:0000313" key="1">
    <source>
        <dbReference type="EMBL" id="PAQ11833.1"/>
    </source>
</evidence>
<sequence>MSDPTTLFRTWMSHPFRAALLVPSGRALAVAMTREISSSQSPVVELGPGTGVFTRQLILRGVPQERIALIESATSFAHMLRRQFPTAALLDIDATELRRCDPFNGEKIGTVISSLPLLTMPAWRVFAILYGAFHILRPEGAVYQFTYGWRCPVPDSVLDRIGLEATFTEWVFANAPPAQVYRIARRPDAIGRA</sequence>
<keyword evidence="1" id="KW-0489">Methyltransferase</keyword>
<comment type="caution">
    <text evidence="1">The sequence shown here is derived from an EMBL/GenBank/DDBJ whole genome shotgun (WGS) entry which is preliminary data.</text>
</comment>
<name>A0A271LUN7_9HYPH</name>
<evidence type="ECO:0000313" key="2">
    <source>
        <dbReference type="Proteomes" id="UP000216442"/>
    </source>
</evidence>
<dbReference type="GO" id="GO:0032259">
    <property type="term" value="P:methylation"/>
    <property type="evidence" value="ECO:0007669"/>
    <property type="project" value="UniProtKB-KW"/>
</dbReference>
<organism evidence="1 2">
    <name type="scientific">Mesorhizobium temperatum</name>
    <dbReference type="NCBI Taxonomy" id="241416"/>
    <lineage>
        <taxon>Bacteria</taxon>
        <taxon>Pseudomonadati</taxon>
        <taxon>Pseudomonadota</taxon>
        <taxon>Alphaproteobacteria</taxon>
        <taxon>Hyphomicrobiales</taxon>
        <taxon>Phyllobacteriaceae</taxon>
        <taxon>Mesorhizobium</taxon>
    </lineage>
</organism>
<dbReference type="InterPro" id="IPR029063">
    <property type="entry name" value="SAM-dependent_MTases_sf"/>
</dbReference>
<dbReference type="GO" id="GO:0008168">
    <property type="term" value="F:methyltransferase activity"/>
    <property type="evidence" value="ECO:0007669"/>
    <property type="project" value="UniProtKB-KW"/>
</dbReference>
<accession>A0A271LUN7</accession>
<keyword evidence="2" id="KW-1185">Reference proteome</keyword>
<reference evidence="1 2" key="1">
    <citation type="submission" date="2017-08" db="EMBL/GenBank/DDBJ databases">
        <title>Mesorhizobium wenxinae sp. nov., a novel rhizobial species isolated from root nodules of chickpea (Cicer arietinum L.).</title>
        <authorList>
            <person name="Zhang J."/>
        </authorList>
    </citation>
    <scope>NUCLEOTIDE SEQUENCE [LARGE SCALE GENOMIC DNA]</scope>
    <source>
        <strain evidence="1 2">SDW018</strain>
    </source>
</reference>
<gene>
    <name evidence="1" type="ORF">CIT26_02785</name>
</gene>
<dbReference type="EMBL" id="NPKJ01000014">
    <property type="protein sequence ID" value="PAQ11833.1"/>
    <property type="molecule type" value="Genomic_DNA"/>
</dbReference>
<dbReference type="OrthoDB" id="9805585at2"/>
<dbReference type="Gene3D" id="3.40.50.150">
    <property type="entry name" value="Vaccinia Virus protein VP39"/>
    <property type="match status" value="1"/>
</dbReference>
<dbReference type="SUPFAM" id="SSF53335">
    <property type="entry name" value="S-adenosyl-L-methionine-dependent methyltransferases"/>
    <property type="match status" value="1"/>
</dbReference>
<dbReference type="Proteomes" id="UP000216442">
    <property type="component" value="Unassembled WGS sequence"/>
</dbReference>
<dbReference type="AlphaFoldDB" id="A0A271LUN7"/>